<sequence length="85" mass="8781">MKLRKVGNSLGVTFTKETLASAGFAEGQELEIQASHGQIKIVPAVASGVVVSFTPAEAKALANGKMETKVGQAALNKVRRGIDAS</sequence>
<accession>A0A845GGJ8</accession>
<dbReference type="InterPro" id="IPR037914">
    <property type="entry name" value="SpoVT-AbrB_sf"/>
</dbReference>
<dbReference type="EMBL" id="WWCX01000001">
    <property type="protein sequence ID" value="MYM92542.1"/>
    <property type="molecule type" value="Genomic_DNA"/>
</dbReference>
<evidence type="ECO:0008006" key="3">
    <source>
        <dbReference type="Google" id="ProtNLM"/>
    </source>
</evidence>
<dbReference type="Proteomes" id="UP000447355">
    <property type="component" value="Unassembled WGS sequence"/>
</dbReference>
<dbReference type="SUPFAM" id="SSF89447">
    <property type="entry name" value="AbrB/MazE/MraZ-like"/>
    <property type="match status" value="1"/>
</dbReference>
<dbReference type="AlphaFoldDB" id="A0A845GGJ8"/>
<organism evidence="1 2">
    <name type="scientific">Duganella vulcania</name>
    <dbReference type="NCBI Taxonomy" id="2692166"/>
    <lineage>
        <taxon>Bacteria</taxon>
        <taxon>Pseudomonadati</taxon>
        <taxon>Pseudomonadota</taxon>
        <taxon>Betaproteobacteria</taxon>
        <taxon>Burkholderiales</taxon>
        <taxon>Oxalobacteraceae</taxon>
        <taxon>Telluria group</taxon>
        <taxon>Duganella</taxon>
    </lineage>
</organism>
<name>A0A845GGJ8_9BURK</name>
<dbReference type="RefSeq" id="WP_161081805.1">
    <property type="nucleotide sequence ID" value="NZ_WWCX01000001.1"/>
</dbReference>
<proteinExistence type="predicted"/>
<reference evidence="1" key="1">
    <citation type="submission" date="2019-12" db="EMBL/GenBank/DDBJ databases">
        <title>Novel species isolated from a subtropical stream in China.</title>
        <authorList>
            <person name="Lu H."/>
        </authorList>
    </citation>
    <scope>NUCLEOTIDE SEQUENCE [LARGE SCALE GENOMIC DNA]</scope>
    <source>
        <strain evidence="1">FT81W</strain>
    </source>
</reference>
<dbReference type="Gene3D" id="2.10.260.10">
    <property type="match status" value="1"/>
</dbReference>
<protein>
    <recommendedName>
        <fullName evidence="3">AbrB/MazE/SpoVT family DNA-binding domain-containing protein</fullName>
    </recommendedName>
</protein>
<evidence type="ECO:0000313" key="2">
    <source>
        <dbReference type="Proteomes" id="UP000447355"/>
    </source>
</evidence>
<comment type="caution">
    <text evidence="1">The sequence shown here is derived from an EMBL/GenBank/DDBJ whole genome shotgun (WGS) entry which is preliminary data.</text>
</comment>
<gene>
    <name evidence="1" type="ORF">GTP90_01555</name>
</gene>
<evidence type="ECO:0000313" key="1">
    <source>
        <dbReference type="EMBL" id="MYM92542.1"/>
    </source>
</evidence>